<protein>
    <submittedName>
        <fullName evidence="1">Uncharacterized protein</fullName>
    </submittedName>
</protein>
<accession>A0A7S0CVR1</accession>
<evidence type="ECO:0000313" key="1">
    <source>
        <dbReference type="EMBL" id="CAD8435271.1"/>
    </source>
</evidence>
<sequence>MPPVDQRPMSSSVVRYRLLGPHLRSSSSPQIAPVGRMRGLCSDFGSGCLPQFVYMVPIDIVSHLSGWLRYYASPLQGSVLPWGSPWVSPSSHVGLGKGPYPASKYTPGIFHNMALAERRERDRDICWCAKDPTPSVTFLSTVVCKSYM</sequence>
<dbReference type="EMBL" id="HBEM01004946">
    <property type="protein sequence ID" value="CAD8435271.1"/>
    <property type="molecule type" value="Transcribed_RNA"/>
</dbReference>
<name>A0A7S0CVR1_9EUKA</name>
<dbReference type="AlphaFoldDB" id="A0A7S0CVR1"/>
<gene>
    <name evidence="1" type="ORF">LAMO00422_LOCUS3470</name>
</gene>
<organism evidence="1">
    <name type="scientific">Amorphochlora amoebiformis</name>
    <dbReference type="NCBI Taxonomy" id="1561963"/>
    <lineage>
        <taxon>Eukaryota</taxon>
        <taxon>Sar</taxon>
        <taxon>Rhizaria</taxon>
        <taxon>Cercozoa</taxon>
        <taxon>Chlorarachniophyceae</taxon>
        <taxon>Amorphochlora</taxon>
    </lineage>
</organism>
<reference evidence="1" key="1">
    <citation type="submission" date="2021-01" db="EMBL/GenBank/DDBJ databases">
        <authorList>
            <person name="Corre E."/>
            <person name="Pelletier E."/>
            <person name="Niang G."/>
            <person name="Scheremetjew M."/>
            <person name="Finn R."/>
            <person name="Kale V."/>
            <person name="Holt S."/>
            <person name="Cochrane G."/>
            <person name="Meng A."/>
            <person name="Brown T."/>
            <person name="Cohen L."/>
        </authorList>
    </citation>
    <scope>NUCLEOTIDE SEQUENCE</scope>
    <source>
        <strain evidence="1">CCMP2058</strain>
    </source>
</reference>
<proteinExistence type="predicted"/>